<dbReference type="VEuPathDB" id="MicrosporidiaDB:THOM_1488"/>
<dbReference type="AlphaFoldDB" id="L7JW55"/>
<gene>
    <name evidence="1" type="ORF">THOM_1488</name>
</gene>
<keyword evidence="2" id="KW-1185">Reference proteome</keyword>
<evidence type="ECO:0008006" key="3">
    <source>
        <dbReference type="Google" id="ProtNLM"/>
    </source>
</evidence>
<evidence type="ECO:0000313" key="2">
    <source>
        <dbReference type="Proteomes" id="UP000011185"/>
    </source>
</evidence>
<organism evidence="1 2">
    <name type="scientific">Trachipleistophora hominis</name>
    <name type="common">Microsporidian parasite</name>
    <dbReference type="NCBI Taxonomy" id="72359"/>
    <lineage>
        <taxon>Eukaryota</taxon>
        <taxon>Fungi</taxon>
        <taxon>Fungi incertae sedis</taxon>
        <taxon>Microsporidia</taxon>
        <taxon>Pleistophoridae</taxon>
        <taxon>Trachipleistophora</taxon>
    </lineage>
</organism>
<reference evidence="1 2" key="1">
    <citation type="journal article" date="2012" name="PLoS Pathog.">
        <title>The genome of the obligate intracellular parasite Trachipleistophora hominis: new insights into microsporidian genome dynamics and reductive evolution.</title>
        <authorList>
            <person name="Heinz E."/>
            <person name="Williams T.A."/>
            <person name="Nakjang S."/>
            <person name="Noel C.J."/>
            <person name="Swan D.C."/>
            <person name="Goldberg A.V."/>
            <person name="Harris S.R."/>
            <person name="Weinmaier T."/>
            <person name="Markert S."/>
            <person name="Becher D."/>
            <person name="Bernhardt J."/>
            <person name="Dagan T."/>
            <person name="Hacker C."/>
            <person name="Lucocq J.M."/>
            <person name="Schweder T."/>
            <person name="Rattei T."/>
            <person name="Hall N."/>
            <person name="Hirt R.P."/>
            <person name="Embley T.M."/>
        </authorList>
    </citation>
    <scope>NUCLEOTIDE SEQUENCE [LARGE SCALE GENOMIC DNA]</scope>
</reference>
<accession>L7JW55</accession>
<protein>
    <recommendedName>
        <fullName evidence="3">RNA polymerase III subunit C3</fullName>
    </recommendedName>
</protein>
<proteinExistence type="predicted"/>
<dbReference type="EMBL" id="JH993943">
    <property type="protein sequence ID" value="ELQ75555.1"/>
    <property type="molecule type" value="Genomic_DNA"/>
</dbReference>
<dbReference type="HOGENOM" id="CLU_794997_0_0_1"/>
<dbReference type="OMA" id="MIPRTAD"/>
<dbReference type="InParanoid" id="L7JW55"/>
<dbReference type="Proteomes" id="UP000011185">
    <property type="component" value="Unassembled WGS sequence"/>
</dbReference>
<sequence>MLSTRHFSSRGQNIFYRKLRLSSVTNHPLVMYKIYKFLLNERGTLLEPVVDFMLNLKTVTYKQLICNIPLDSVTLTKILKYLIQTRVVEYNIYQNITYYTINTRYILNRLFLPLYMGILSEKEQKVLLELFMKGVTVRKNDDVDAMLFVKSVSLNEVKSLLRLNFSESCVKEEKIKNVGITKRKKTKKYLIINFDYLEKKLLNRIVNDYMLERYIELGNKNILKYVENDRITQCKHDHSEKSVICTINNKNLIINTMVLKQWIVNRYLDLDSRKLYNFIAEKLFVPDDQIIKQVLIERQKIKPILFGLMQNGLIAIHKNGWVNRMSFGGVACALATSMELYLARAAKTSKESPDNISLISNIINISEDLFVLKCFK</sequence>
<dbReference type="OrthoDB" id="2190900at2759"/>
<name>L7JW55_TRAHO</name>
<evidence type="ECO:0000313" key="1">
    <source>
        <dbReference type="EMBL" id="ELQ75555.1"/>
    </source>
</evidence>